<comment type="similarity">
    <text evidence="2">Belongs to the CPA3 antiporters (TC 2.A.63) subunit A family.</text>
</comment>
<evidence type="ECO:0000256" key="5">
    <source>
        <dbReference type="ARBA" id="ARBA00022475"/>
    </source>
</evidence>
<accession>A0A419V508</accession>
<sequence>MSWLHSVVLLPFLYALMIPFLYRYVSRIHTGWFVLPLPLILFVVLGSWLVDISEGETMLYTLSWIPSYGINLSFYVDGLSLVFGFLISGIGALVVLYSIFYLSKTRELLHNFYVYMLLFMGAMLGVVFSDNLIGFYLFWELTSISSFLLIAFWYQRKKSRNGAQKAMLITVSGGFSMLAGIVLLHSMAGTYSIRGIISQAGELQEHSLFLPAMIFVLIGAFAKSAQFPFHIWLPDAMEAPTPISAYLHSATMVKAGIYAIARFTPLFGGTGEWFWIITSVGLVTLFWGAVNAMKQTDLKALLAFSTISQLGLITSLLGIGSLALAVTEEAETALYTTAVLAAVFHLVNHSTFKGCLFMVIGIIDHETGTRDTRKLGGLMSLMPISFTLTLIGSLSMAGVPPFNGFLSKELFFTSSLSLEETGIFSAGAAGLLIPAVAWVASIFTFVYSMILIFHTFRGKYRPRRLEKKPKEAPPGMLISPAVLAAFVIGIFFAPNVLAHYVLEPMVASILPGDAGDFSIHIEAWHGFNKELFMTLGVIVLGSILFLTWKRWKGIFTLFPQVYTLNNAYSSGILKAEQAAYSFTNIYMSGLTRDYIQYILGILIILAGGMLLFSEGISFRRIDVSTIEVYEVLLAVGLVAGALTVMLASKRLTAIIAIGAVGYLVALFFVIFRAPDLALTQLVVETVSVALYLLCLRFLPEFRFRETARRVQIPNLIISLGVGVLITSFTLAAQGNKLFPSISVYFEDSYELAGSRNMVNAILADFRGFDTLLEIMVLCIAGLGVYSLISLRMKEKRDDHEN</sequence>
<dbReference type="AlphaFoldDB" id="A0A419V508"/>
<evidence type="ECO:0000256" key="3">
    <source>
        <dbReference type="ARBA" id="ARBA00022448"/>
    </source>
</evidence>
<feature type="transmembrane region" description="Helical" evidence="14">
    <location>
        <begin position="81"/>
        <end position="100"/>
    </location>
</feature>
<evidence type="ECO:0000313" key="20">
    <source>
        <dbReference type="Proteomes" id="UP000285120"/>
    </source>
</evidence>
<dbReference type="GO" id="GO:0015297">
    <property type="term" value="F:antiporter activity"/>
    <property type="evidence" value="ECO:0007669"/>
    <property type="project" value="UniProtKB-KW"/>
</dbReference>
<keyword evidence="12" id="KW-0739">Sodium transport</keyword>
<gene>
    <name evidence="19" type="ORF">ATL39_1750</name>
</gene>
<feature type="transmembrane region" description="Helical" evidence="14">
    <location>
        <begin position="32"/>
        <end position="50"/>
    </location>
</feature>
<feature type="transmembrane region" description="Helical" evidence="14">
    <location>
        <begin position="300"/>
        <end position="326"/>
    </location>
</feature>
<evidence type="ECO:0000256" key="14">
    <source>
        <dbReference type="SAM" id="Phobius"/>
    </source>
</evidence>
<feature type="transmembrane region" description="Helical" evidence="14">
    <location>
        <begin position="375"/>
        <end position="403"/>
    </location>
</feature>
<dbReference type="InterPro" id="IPR001516">
    <property type="entry name" value="Proton_antipo_N"/>
</dbReference>
<dbReference type="InterPro" id="IPR005663">
    <property type="entry name" value="MrpA/MnhA1/PhaAB"/>
</dbReference>
<evidence type="ECO:0000256" key="6">
    <source>
        <dbReference type="ARBA" id="ARBA00022692"/>
    </source>
</evidence>
<feature type="transmembrane region" description="Helical" evidence="14">
    <location>
        <begin position="273"/>
        <end position="293"/>
    </location>
</feature>
<keyword evidence="11 14" id="KW-0472">Membrane</keyword>
<evidence type="ECO:0000256" key="8">
    <source>
        <dbReference type="ARBA" id="ARBA00022989"/>
    </source>
</evidence>
<feature type="transmembrane region" description="Helical" evidence="14">
    <location>
        <begin position="135"/>
        <end position="154"/>
    </location>
</feature>
<dbReference type="Pfam" id="PF13244">
    <property type="entry name" value="MbhD"/>
    <property type="match status" value="1"/>
</dbReference>
<dbReference type="NCBIfam" id="NF009285">
    <property type="entry name" value="PRK12645.1"/>
    <property type="match status" value="1"/>
</dbReference>
<feature type="transmembrane region" description="Helical" evidence="14">
    <location>
        <begin position="770"/>
        <end position="788"/>
    </location>
</feature>
<keyword evidence="8 14" id="KW-1133">Transmembrane helix</keyword>
<evidence type="ECO:0000259" key="18">
    <source>
        <dbReference type="Pfam" id="PF20501"/>
    </source>
</evidence>
<feature type="transmembrane region" description="Helical" evidence="14">
    <location>
        <begin position="338"/>
        <end position="363"/>
    </location>
</feature>
<dbReference type="Pfam" id="PF20501">
    <property type="entry name" value="MbhE"/>
    <property type="match status" value="1"/>
</dbReference>
<feature type="domain" description="MrpA C-terminal/MbhE" evidence="18">
    <location>
        <begin position="708"/>
        <end position="788"/>
    </location>
</feature>
<keyword evidence="7" id="KW-0375">Hydrogen ion transport</keyword>
<evidence type="ECO:0000313" key="19">
    <source>
        <dbReference type="EMBL" id="RKD73456.1"/>
    </source>
</evidence>
<feature type="transmembrane region" description="Helical" evidence="14">
    <location>
        <begin position="112"/>
        <end position="129"/>
    </location>
</feature>
<comment type="caution">
    <text evidence="19">The sequence shown here is derived from an EMBL/GenBank/DDBJ whole genome shotgun (WGS) entry which is preliminary data.</text>
</comment>
<protein>
    <submittedName>
        <fullName evidence="19">Multicomponent Na+:H+ antiporter subunit A</fullName>
    </submittedName>
</protein>
<evidence type="ECO:0000256" key="7">
    <source>
        <dbReference type="ARBA" id="ARBA00022781"/>
    </source>
</evidence>
<dbReference type="EMBL" id="RAPK01000008">
    <property type="protein sequence ID" value="RKD73456.1"/>
    <property type="molecule type" value="Genomic_DNA"/>
</dbReference>
<dbReference type="PANTHER" id="PTHR43373:SF1">
    <property type="entry name" value="NA(+)_H(+) ANTIPORTER SUBUNIT A"/>
    <property type="match status" value="1"/>
</dbReference>
<feature type="transmembrane region" description="Helical" evidence="14">
    <location>
        <begin position="531"/>
        <end position="548"/>
    </location>
</feature>
<dbReference type="Pfam" id="PF00361">
    <property type="entry name" value="Proton_antipo_M"/>
    <property type="match status" value="1"/>
</dbReference>
<evidence type="ECO:0000256" key="2">
    <source>
        <dbReference type="ARBA" id="ARBA00008483"/>
    </source>
</evidence>
<feature type="transmembrane region" description="Helical" evidence="14">
    <location>
        <begin position="166"/>
        <end position="188"/>
    </location>
</feature>
<evidence type="ECO:0000256" key="10">
    <source>
        <dbReference type="ARBA" id="ARBA00023065"/>
    </source>
</evidence>
<feature type="domain" description="NADH-Ubiquinone oxidoreductase (complex I) chain 5 N-terminal" evidence="16">
    <location>
        <begin position="64"/>
        <end position="105"/>
    </location>
</feature>
<comment type="subcellular location">
    <subcellularLocation>
        <location evidence="1">Cell membrane</location>
        <topology evidence="1">Multi-pass membrane protein</topology>
    </subcellularLocation>
    <subcellularLocation>
        <location evidence="13">Membrane</location>
        <topology evidence="13">Multi-pass membrane protein</topology>
    </subcellularLocation>
</comment>
<dbReference type="GO" id="GO:0005886">
    <property type="term" value="C:plasma membrane"/>
    <property type="evidence" value="ECO:0007669"/>
    <property type="project" value="UniProtKB-SubCell"/>
</dbReference>
<feature type="transmembrane region" description="Helical" evidence="14">
    <location>
        <begin position="6"/>
        <end position="25"/>
    </location>
</feature>
<feature type="transmembrane region" description="Helical" evidence="14">
    <location>
        <begin position="653"/>
        <end position="671"/>
    </location>
</feature>
<dbReference type="Proteomes" id="UP000285120">
    <property type="component" value="Unassembled WGS sequence"/>
</dbReference>
<dbReference type="InterPro" id="IPR001750">
    <property type="entry name" value="ND/Mrp_TM"/>
</dbReference>
<keyword evidence="20" id="KW-1185">Reference proteome</keyword>
<dbReference type="Pfam" id="PF00662">
    <property type="entry name" value="Proton_antipo_N"/>
    <property type="match status" value="1"/>
</dbReference>
<evidence type="ECO:0000256" key="9">
    <source>
        <dbReference type="ARBA" id="ARBA00023053"/>
    </source>
</evidence>
<keyword evidence="6 13" id="KW-0812">Transmembrane</keyword>
<feature type="transmembrane region" description="Helical" evidence="14">
    <location>
        <begin position="477"/>
        <end position="502"/>
    </location>
</feature>
<dbReference type="InterPro" id="IPR046806">
    <property type="entry name" value="MrpA_C/MbhE"/>
</dbReference>
<feature type="domain" description="NADH:quinone oxidoreductase/Mrp antiporter transmembrane" evidence="15">
    <location>
        <begin position="129"/>
        <end position="426"/>
    </location>
</feature>
<dbReference type="InterPro" id="IPR025383">
    <property type="entry name" value="MrpA_C/MbhD"/>
</dbReference>
<feature type="transmembrane region" description="Helical" evidence="14">
    <location>
        <begin position="245"/>
        <end position="261"/>
    </location>
</feature>
<dbReference type="NCBIfam" id="TIGR00940">
    <property type="entry name" value="2a6301s01"/>
    <property type="match status" value="1"/>
</dbReference>
<evidence type="ECO:0000256" key="12">
    <source>
        <dbReference type="ARBA" id="ARBA00023201"/>
    </source>
</evidence>
<dbReference type="PRINTS" id="PR01434">
    <property type="entry name" value="NADHDHGNASE5"/>
</dbReference>
<evidence type="ECO:0000256" key="13">
    <source>
        <dbReference type="RuleBase" id="RU000320"/>
    </source>
</evidence>
<keyword evidence="9" id="KW-0915">Sodium</keyword>
<feature type="transmembrane region" description="Helical" evidence="14">
    <location>
        <begin position="677"/>
        <end position="698"/>
    </location>
</feature>
<evidence type="ECO:0000259" key="17">
    <source>
        <dbReference type="Pfam" id="PF13244"/>
    </source>
</evidence>
<dbReference type="RefSeq" id="WP_120192949.1">
    <property type="nucleotide sequence ID" value="NZ_RAPK01000008.1"/>
</dbReference>
<name>A0A419V508_9BACL</name>
<evidence type="ECO:0000259" key="15">
    <source>
        <dbReference type="Pfam" id="PF00361"/>
    </source>
</evidence>
<evidence type="ECO:0000256" key="4">
    <source>
        <dbReference type="ARBA" id="ARBA00022449"/>
    </source>
</evidence>
<keyword evidence="3" id="KW-0813">Transport</keyword>
<evidence type="ECO:0000256" key="1">
    <source>
        <dbReference type="ARBA" id="ARBA00004651"/>
    </source>
</evidence>
<dbReference type="PANTHER" id="PTHR43373">
    <property type="entry name" value="NA(+)/H(+) ANTIPORTER SUBUNIT"/>
    <property type="match status" value="1"/>
</dbReference>
<evidence type="ECO:0000259" key="16">
    <source>
        <dbReference type="Pfam" id="PF00662"/>
    </source>
</evidence>
<keyword evidence="5" id="KW-1003">Cell membrane</keyword>
<keyword evidence="4" id="KW-0050">Antiport</keyword>
<dbReference type="InterPro" id="IPR050616">
    <property type="entry name" value="CPA3_Na-H_Antiporter_A"/>
</dbReference>
<feature type="domain" description="MrpA C-terminal/MbhD" evidence="17">
    <location>
        <begin position="636"/>
        <end position="700"/>
    </location>
</feature>
<reference evidence="19 20" key="1">
    <citation type="submission" date="2018-09" db="EMBL/GenBank/DDBJ databases">
        <title>Genomic Encyclopedia of Archaeal and Bacterial Type Strains, Phase II (KMG-II): from individual species to whole genera.</title>
        <authorList>
            <person name="Goeker M."/>
        </authorList>
    </citation>
    <scope>NUCLEOTIDE SEQUENCE [LARGE SCALE GENOMIC DNA]</scope>
    <source>
        <strain evidence="19 20">DSM 17008</strain>
    </source>
</reference>
<feature type="transmembrane region" description="Helical" evidence="14">
    <location>
        <begin position="594"/>
        <end position="616"/>
    </location>
</feature>
<feature type="transmembrane region" description="Helical" evidence="14">
    <location>
        <begin position="710"/>
        <end position="732"/>
    </location>
</feature>
<dbReference type="GO" id="GO:1902600">
    <property type="term" value="P:proton transmembrane transport"/>
    <property type="evidence" value="ECO:0007669"/>
    <property type="project" value="UniProtKB-KW"/>
</dbReference>
<feature type="transmembrane region" description="Helical" evidence="14">
    <location>
        <begin position="208"/>
        <end position="233"/>
    </location>
</feature>
<organism evidence="19 20">
    <name type="scientific">Sinobaca qinghaiensis</name>
    <dbReference type="NCBI Taxonomy" id="342944"/>
    <lineage>
        <taxon>Bacteria</taxon>
        <taxon>Bacillati</taxon>
        <taxon>Bacillota</taxon>
        <taxon>Bacilli</taxon>
        <taxon>Bacillales</taxon>
        <taxon>Sporolactobacillaceae</taxon>
        <taxon>Sinobaca</taxon>
    </lineage>
</organism>
<dbReference type="GO" id="GO:0006814">
    <property type="term" value="P:sodium ion transport"/>
    <property type="evidence" value="ECO:0007669"/>
    <property type="project" value="UniProtKB-KW"/>
</dbReference>
<evidence type="ECO:0000256" key="11">
    <source>
        <dbReference type="ARBA" id="ARBA00023136"/>
    </source>
</evidence>
<dbReference type="OrthoDB" id="9807568at2"/>
<proteinExistence type="inferred from homology"/>
<feature type="transmembrane region" description="Helical" evidence="14">
    <location>
        <begin position="423"/>
        <end position="456"/>
    </location>
</feature>
<keyword evidence="10" id="KW-0406">Ion transport</keyword>
<feature type="transmembrane region" description="Helical" evidence="14">
    <location>
        <begin position="628"/>
        <end position="646"/>
    </location>
</feature>